<dbReference type="Gene3D" id="3.40.50.720">
    <property type="entry name" value="NAD(P)-binding Rossmann-like Domain"/>
    <property type="match status" value="1"/>
</dbReference>
<evidence type="ECO:0000256" key="2">
    <source>
        <dbReference type="ARBA" id="ARBA00022526"/>
    </source>
</evidence>
<keyword evidence="4" id="KW-0560">Oxidoreductase</keyword>
<dbReference type="SUPFAM" id="SSF55347">
    <property type="entry name" value="Glyceraldehyde-3-phosphate dehydrogenase-like, C-terminal domain"/>
    <property type="match status" value="1"/>
</dbReference>
<keyword evidence="3" id="KW-0521">NADP</keyword>
<dbReference type="InterPro" id="IPR022674">
    <property type="entry name" value="G6P_DH_NAD-bd"/>
</dbReference>
<dbReference type="Proteomes" id="UP000034696">
    <property type="component" value="Unassembled WGS sequence"/>
</dbReference>
<dbReference type="GO" id="GO:0004345">
    <property type="term" value="F:glucose-6-phosphate dehydrogenase activity"/>
    <property type="evidence" value="ECO:0007669"/>
    <property type="project" value="InterPro"/>
</dbReference>
<comment type="caution">
    <text evidence="8">The sequence shown here is derived from an EMBL/GenBank/DDBJ whole genome shotgun (WGS) entry which is preliminary data.</text>
</comment>
<feature type="domain" description="Glucose-6-phosphate dehydrogenase C-terminal" evidence="7">
    <location>
        <begin position="201"/>
        <end position="359"/>
    </location>
</feature>
<dbReference type="PIRSF" id="PIRSF000110">
    <property type="entry name" value="G6PD"/>
    <property type="match status" value="1"/>
</dbReference>
<evidence type="ECO:0000256" key="5">
    <source>
        <dbReference type="ARBA" id="ARBA00023277"/>
    </source>
</evidence>
<protein>
    <submittedName>
        <fullName evidence="8">Glucose-6-phosphate 1-dehydrogenase</fullName>
    </submittedName>
</protein>
<evidence type="ECO:0000259" key="6">
    <source>
        <dbReference type="Pfam" id="PF00479"/>
    </source>
</evidence>
<feature type="domain" description="Glucose-6-phosphate dehydrogenase NAD-binding" evidence="6">
    <location>
        <begin position="9"/>
        <end position="177"/>
    </location>
</feature>
<dbReference type="GO" id="GO:0005829">
    <property type="term" value="C:cytosol"/>
    <property type="evidence" value="ECO:0007669"/>
    <property type="project" value="TreeGrafter"/>
</dbReference>
<dbReference type="InterPro" id="IPR022675">
    <property type="entry name" value="G6P_DH_C"/>
</dbReference>
<dbReference type="Pfam" id="PF00479">
    <property type="entry name" value="G6PD_N"/>
    <property type="match status" value="1"/>
</dbReference>
<evidence type="ECO:0000313" key="9">
    <source>
        <dbReference type="Proteomes" id="UP000034696"/>
    </source>
</evidence>
<dbReference type="SUPFAM" id="SSF51735">
    <property type="entry name" value="NAD(P)-binding Rossmann-fold domains"/>
    <property type="match status" value="1"/>
</dbReference>
<evidence type="ECO:0000313" key="8">
    <source>
        <dbReference type="EMBL" id="KKU02916.1"/>
    </source>
</evidence>
<keyword evidence="2" id="KW-0313">Glucose metabolism</keyword>
<dbReference type="Pfam" id="PF02781">
    <property type="entry name" value="G6PD_C"/>
    <property type="match status" value="1"/>
</dbReference>
<dbReference type="GO" id="GO:0006006">
    <property type="term" value="P:glucose metabolic process"/>
    <property type="evidence" value="ECO:0007669"/>
    <property type="project" value="UniProtKB-KW"/>
</dbReference>
<dbReference type="InterPro" id="IPR001282">
    <property type="entry name" value="G6P_DH"/>
</dbReference>
<dbReference type="GO" id="GO:0009051">
    <property type="term" value="P:pentose-phosphate shunt, oxidative branch"/>
    <property type="evidence" value="ECO:0007669"/>
    <property type="project" value="TreeGrafter"/>
</dbReference>
<dbReference type="PRINTS" id="PR00079">
    <property type="entry name" value="G6PDHDRGNASE"/>
</dbReference>
<accession>A0A0G1M3S5</accession>
<dbReference type="EMBL" id="LCKT01000048">
    <property type="protein sequence ID" value="KKU02916.1"/>
    <property type="molecule type" value="Genomic_DNA"/>
</dbReference>
<dbReference type="PATRIC" id="fig|1618649.3.peg.679"/>
<dbReference type="GO" id="GO:0050661">
    <property type="term" value="F:NADP binding"/>
    <property type="evidence" value="ECO:0007669"/>
    <property type="project" value="InterPro"/>
</dbReference>
<keyword evidence="5" id="KW-0119">Carbohydrate metabolism</keyword>
<reference evidence="8 9" key="1">
    <citation type="journal article" date="2015" name="Nature">
        <title>rRNA introns, odd ribosomes, and small enigmatic genomes across a large radiation of phyla.</title>
        <authorList>
            <person name="Brown C.T."/>
            <person name="Hug L.A."/>
            <person name="Thomas B.C."/>
            <person name="Sharon I."/>
            <person name="Castelle C.J."/>
            <person name="Singh A."/>
            <person name="Wilkins M.J."/>
            <person name="Williams K.H."/>
            <person name="Banfield J.F."/>
        </authorList>
    </citation>
    <scope>NUCLEOTIDE SEQUENCE [LARGE SCALE GENOMIC DNA]</scope>
</reference>
<dbReference type="PANTHER" id="PTHR23429:SF0">
    <property type="entry name" value="GLUCOSE-6-PHOSPHATE 1-DEHYDROGENASE"/>
    <property type="match status" value="1"/>
</dbReference>
<gene>
    <name evidence="8" type="ORF">UX06_C0048G0008</name>
</gene>
<evidence type="ECO:0000256" key="4">
    <source>
        <dbReference type="ARBA" id="ARBA00023002"/>
    </source>
</evidence>
<comment type="pathway">
    <text evidence="1">Carbohydrate degradation; pentose phosphate pathway; D-ribulose 5-phosphate from D-glucose 6-phosphate (oxidative stage): step 1/3.</text>
</comment>
<evidence type="ECO:0000256" key="3">
    <source>
        <dbReference type="ARBA" id="ARBA00022857"/>
    </source>
</evidence>
<evidence type="ECO:0000256" key="1">
    <source>
        <dbReference type="ARBA" id="ARBA00004937"/>
    </source>
</evidence>
<dbReference type="Gene3D" id="3.30.360.10">
    <property type="entry name" value="Dihydrodipicolinate Reductase, domain 2"/>
    <property type="match status" value="2"/>
</dbReference>
<dbReference type="PANTHER" id="PTHR23429">
    <property type="entry name" value="GLUCOSE-6-PHOSPHATE 1-DEHYDROGENASE G6PD"/>
    <property type="match status" value="1"/>
</dbReference>
<dbReference type="AlphaFoldDB" id="A0A0G1M3S5"/>
<proteinExistence type="predicted"/>
<organism evidence="8 9">
    <name type="scientific">Candidatus Giovannonibacteria bacterium GW2011_GWA2_45_21</name>
    <dbReference type="NCBI Taxonomy" id="1618649"/>
    <lineage>
        <taxon>Bacteria</taxon>
        <taxon>Candidatus Giovannoniibacteriota</taxon>
    </lineage>
</organism>
<name>A0A0G1M3S5_9BACT</name>
<evidence type="ECO:0000259" key="7">
    <source>
        <dbReference type="Pfam" id="PF02781"/>
    </source>
</evidence>
<dbReference type="InterPro" id="IPR036291">
    <property type="entry name" value="NAD(P)-bd_dom_sf"/>
</dbReference>
<sequence>MQKEPISLVVFGATGDLMARKILPSLFYLFREKKLSKGFRVVGISRRDISKEGFREKMREAAGKFDEIAKDKKFVGFLKLFYFVKGYFGDKYTYEDLKKVLEGHDHKIFFYLAVAPKFYKTVLENMKKAGLIHKNMFLLVEKPIGLDLKSAREIENLLAKYFNEWQIYRIDHYLAKSGMDALFNFRFGSPTSIALRSRTSGLLEKIWSREYISKIELRLWEKKDVGTRGEFYEGVGALRDVGQNHLLTMLAYVAMEKPKAFHGEAVRKARAALLQRLKIYNLRQAAPFAYRAQYSGYRDAPGVKRNSKAETFFRVTAFLNAGQFRGVPITIEAGKAMPENKKEIVVKFRDGKNIIFQIETRAVKYQYVEEYKKILAGAFSGDDSIFLGRDEVLVSWKFVDPIVLVFKKNLVPLKFYEQNAYPKI</sequence>